<feature type="region of interest" description="Disordered" evidence="1">
    <location>
        <begin position="190"/>
        <end position="212"/>
    </location>
</feature>
<dbReference type="EMBL" id="JH767571">
    <property type="protein sequence ID" value="EON64948.1"/>
    <property type="molecule type" value="Genomic_DNA"/>
</dbReference>
<reference evidence="3" key="1">
    <citation type="submission" date="2012-06" db="EMBL/GenBank/DDBJ databases">
        <title>The genome sequence of Coniosporium apollinis CBS 100218.</title>
        <authorList>
            <consortium name="The Broad Institute Genome Sequencing Platform"/>
            <person name="Cuomo C."/>
            <person name="Gorbushina A."/>
            <person name="Noack S."/>
            <person name="Walker B."/>
            <person name="Young S.K."/>
            <person name="Zeng Q."/>
            <person name="Gargeya S."/>
            <person name="Fitzgerald M."/>
            <person name="Haas B."/>
            <person name="Abouelleil A."/>
            <person name="Alvarado L."/>
            <person name="Arachchi H.M."/>
            <person name="Berlin A.M."/>
            <person name="Chapman S.B."/>
            <person name="Goldberg J."/>
            <person name="Griggs A."/>
            <person name="Gujja S."/>
            <person name="Hansen M."/>
            <person name="Howarth C."/>
            <person name="Imamovic A."/>
            <person name="Larimer J."/>
            <person name="McCowan C."/>
            <person name="Montmayeur A."/>
            <person name="Murphy C."/>
            <person name="Neiman D."/>
            <person name="Pearson M."/>
            <person name="Priest M."/>
            <person name="Roberts A."/>
            <person name="Saif S."/>
            <person name="Shea T."/>
            <person name="Sisk P."/>
            <person name="Sykes S."/>
            <person name="Wortman J."/>
            <person name="Nusbaum C."/>
            <person name="Birren B."/>
        </authorList>
    </citation>
    <scope>NUCLEOTIDE SEQUENCE [LARGE SCALE GENOMIC DNA]</scope>
    <source>
        <strain evidence="3">CBS 100218</strain>
    </source>
</reference>
<organism evidence="2 3">
    <name type="scientific">Coniosporium apollinis (strain CBS 100218)</name>
    <name type="common">Rock-inhabiting black yeast</name>
    <dbReference type="NCBI Taxonomy" id="1168221"/>
    <lineage>
        <taxon>Eukaryota</taxon>
        <taxon>Fungi</taxon>
        <taxon>Dikarya</taxon>
        <taxon>Ascomycota</taxon>
        <taxon>Pezizomycotina</taxon>
        <taxon>Dothideomycetes</taxon>
        <taxon>Dothideomycetes incertae sedis</taxon>
        <taxon>Coniosporium</taxon>
    </lineage>
</organism>
<feature type="region of interest" description="Disordered" evidence="1">
    <location>
        <begin position="224"/>
        <end position="284"/>
    </location>
</feature>
<proteinExistence type="predicted"/>
<dbReference type="AlphaFoldDB" id="R7YSY3"/>
<dbReference type="RefSeq" id="XP_007780265.1">
    <property type="nucleotide sequence ID" value="XM_007782075.1"/>
</dbReference>
<sequence>MAPTRPASGSRPGLQLQRKKNERISKRRTVELTEGRVIQLSIDAEAIVVPMSSYASKQDCMVDLRDQLRSARFRLPAHLDKKDSKAYRAIARQLATRFIDESGTVSILSANGELTGQTPSSKQQANSTDPETPVDSGSSLGGQGNFTGGTTSYRQGMLPSAVSHPRCPNLKNLTDTDGCGAAENTPFLMAGPAPATTTSPIPQMADTHPVSSAARVERLLSSAAGGIHGVNDPYSSPPDKIPEPVDDQGVPTSVQGSYGANGDGSAERLSAPSHEGVQPSAARSVSHLIRGTEFRYTEGHVTMYLRNKLYLSARRTDHWIHANRLVTTSIELGTSQSRLVGRSRRREMQKIVSDGEHDGSARFVYVPLERARELGEAWGLGPESKQFFDTMARANLTGGHHRRTTAMPLPDA</sequence>
<dbReference type="GeneID" id="19901494"/>
<evidence type="ECO:0000313" key="2">
    <source>
        <dbReference type="EMBL" id="EON64948.1"/>
    </source>
</evidence>
<feature type="region of interest" description="Disordered" evidence="1">
    <location>
        <begin position="112"/>
        <end position="169"/>
    </location>
</feature>
<feature type="compositionally biased region" description="Polar residues" evidence="1">
    <location>
        <begin position="112"/>
        <end position="138"/>
    </location>
</feature>
<accession>R7YSY3</accession>
<evidence type="ECO:0000313" key="3">
    <source>
        <dbReference type="Proteomes" id="UP000016924"/>
    </source>
</evidence>
<protein>
    <submittedName>
        <fullName evidence="2">Uncharacterized protein</fullName>
    </submittedName>
</protein>
<name>R7YSY3_CONA1</name>
<keyword evidence="3" id="KW-1185">Reference proteome</keyword>
<evidence type="ECO:0000256" key="1">
    <source>
        <dbReference type="SAM" id="MobiDB-lite"/>
    </source>
</evidence>
<gene>
    <name evidence="2" type="ORF">W97_04183</name>
</gene>
<dbReference type="Proteomes" id="UP000016924">
    <property type="component" value="Unassembled WGS sequence"/>
</dbReference>
<feature type="region of interest" description="Disordered" evidence="1">
    <location>
        <begin position="1"/>
        <end position="26"/>
    </location>
</feature>
<dbReference type="HOGENOM" id="CLU_667331_0_0_1"/>